<dbReference type="SUPFAM" id="SSF53383">
    <property type="entry name" value="PLP-dependent transferases"/>
    <property type="match status" value="1"/>
</dbReference>
<dbReference type="GO" id="GO:0008483">
    <property type="term" value="F:transaminase activity"/>
    <property type="evidence" value="ECO:0007669"/>
    <property type="project" value="UniProtKB-KW"/>
</dbReference>
<reference evidence="6 7" key="1">
    <citation type="journal article" date="2016" name="Nat. Commun.">
        <title>Thousands of microbial genomes shed light on interconnected biogeochemical processes in an aquifer system.</title>
        <authorList>
            <person name="Anantharaman K."/>
            <person name="Brown C.T."/>
            <person name="Hug L.A."/>
            <person name="Sharon I."/>
            <person name="Castelle C.J."/>
            <person name="Probst A.J."/>
            <person name="Thomas B.C."/>
            <person name="Singh A."/>
            <person name="Wilkins M.J."/>
            <person name="Karaoz U."/>
            <person name="Brodie E.L."/>
            <person name="Williams K.H."/>
            <person name="Hubbard S.S."/>
            <person name="Banfield J.F."/>
        </authorList>
    </citation>
    <scope>NUCLEOTIDE SEQUENCE [LARGE SCALE GENOMIC DNA]</scope>
</reference>
<dbReference type="InterPro" id="IPR015422">
    <property type="entry name" value="PyrdxlP-dep_Trfase_small"/>
</dbReference>
<evidence type="ECO:0000256" key="1">
    <source>
        <dbReference type="ARBA" id="ARBA00001933"/>
    </source>
</evidence>
<evidence type="ECO:0000256" key="4">
    <source>
        <dbReference type="ARBA" id="ARBA00022898"/>
    </source>
</evidence>
<comment type="caution">
    <text evidence="6">The sequence shown here is derived from an EMBL/GenBank/DDBJ whole genome shotgun (WGS) entry which is preliminary data.</text>
</comment>
<name>A0A1F7I8W8_9BACT</name>
<dbReference type="Pfam" id="PF00155">
    <property type="entry name" value="Aminotran_1_2"/>
    <property type="match status" value="1"/>
</dbReference>
<dbReference type="EMBL" id="MGAF01000044">
    <property type="protein sequence ID" value="OGK39816.1"/>
    <property type="molecule type" value="Genomic_DNA"/>
</dbReference>
<dbReference type="Proteomes" id="UP000179270">
    <property type="component" value="Unassembled WGS sequence"/>
</dbReference>
<comment type="cofactor">
    <cofactor evidence="1">
        <name>pyridoxal 5'-phosphate</name>
        <dbReference type="ChEBI" id="CHEBI:597326"/>
    </cofactor>
</comment>
<gene>
    <name evidence="6" type="ORF">A3A74_02615</name>
</gene>
<evidence type="ECO:0000256" key="3">
    <source>
        <dbReference type="ARBA" id="ARBA00022679"/>
    </source>
</evidence>
<dbReference type="PANTHER" id="PTHR42885:SF2">
    <property type="entry name" value="HISTIDINOL-PHOSPHATE AMINOTRANSFERASE"/>
    <property type="match status" value="1"/>
</dbReference>
<dbReference type="CDD" id="cd00609">
    <property type="entry name" value="AAT_like"/>
    <property type="match status" value="1"/>
</dbReference>
<dbReference type="Gene3D" id="3.40.640.10">
    <property type="entry name" value="Type I PLP-dependent aspartate aminotransferase-like (Major domain)"/>
    <property type="match status" value="1"/>
</dbReference>
<keyword evidence="2" id="KW-0032">Aminotransferase</keyword>
<keyword evidence="3" id="KW-0808">Transferase</keyword>
<dbReference type="Gene3D" id="3.90.1150.10">
    <property type="entry name" value="Aspartate Aminotransferase, domain 1"/>
    <property type="match status" value="1"/>
</dbReference>
<feature type="domain" description="Aminotransferase class I/classII large" evidence="5">
    <location>
        <begin position="70"/>
        <end position="359"/>
    </location>
</feature>
<evidence type="ECO:0000256" key="2">
    <source>
        <dbReference type="ARBA" id="ARBA00022576"/>
    </source>
</evidence>
<dbReference type="InterPro" id="IPR015424">
    <property type="entry name" value="PyrdxlP-dep_Trfase"/>
</dbReference>
<dbReference type="AlphaFoldDB" id="A0A1F7I8W8"/>
<dbReference type="InterPro" id="IPR004839">
    <property type="entry name" value="Aminotransferase_I/II_large"/>
</dbReference>
<dbReference type="InterPro" id="IPR015421">
    <property type="entry name" value="PyrdxlP-dep_Trfase_major"/>
</dbReference>
<proteinExistence type="predicted"/>
<protein>
    <recommendedName>
        <fullName evidence="5">Aminotransferase class I/classII large domain-containing protein</fullName>
    </recommendedName>
</protein>
<keyword evidence="4" id="KW-0663">Pyridoxal phosphate</keyword>
<accession>A0A1F7I8W8</accession>
<dbReference type="GO" id="GO:0030170">
    <property type="term" value="F:pyridoxal phosphate binding"/>
    <property type="evidence" value="ECO:0007669"/>
    <property type="project" value="InterPro"/>
</dbReference>
<evidence type="ECO:0000259" key="5">
    <source>
        <dbReference type="Pfam" id="PF00155"/>
    </source>
</evidence>
<evidence type="ECO:0000313" key="7">
    <source>
        <dbReference type="Proteomes" id="UP000179270"/>
    </source>
</evidence>
<sequence length="369" mass="42084">MKKAYHGGKFFEEIGEDFSTLEKWEHVINADVLDAWFDPSPKVLGKIKSHLPFIVRTSPPNYSEGLVETIAEARAVPKENILTGGGSSDLIFTFFPKTVGKDDKVLILDPMYGEYQHILENVIGANVIRFFLKKEDDFKINPDLLIESINNNMPKVVVVVNPNSPTGQYLPKEEILRILKSISTNTLFVVDETYIEYVDKNYSLETNVLDFENLVIIKSMSKVYALSGVRVGYIVASQRLADEIGSFIPPWAVSLIGQVAGVEALRDEKYYEEKYQETHQLRKEMTDELSKIKSIKIYPSITSFFLLELLDEKTSEEIVKMLHEQNIYIRNTDSMSSQFGNKFLRIAVKSRELNQRIVSELVKILSPVK</sequence>
<dbReference type="STRING" id="1802055.A3A74_02615"/>
<evidence type="ECO:0000313" key="6">
    <source>
        <dbReference type="EMBL" id="OGK39816.1"/>
    </source>
</evidence>
<organism evidence="6 7">
    <name type="scientific">Candidatus Roizmanbacteria bacterium RIFCSPLOWO2_01_FULL_35_13</name>
    <dbReference type="NCBI Taxonomy" id="1802055"/>
    <lineage>
        <taxon>Bacteria</taxon>
        <taxon>Candidatus Roizmaniibacteriota</taxon>
    </lineage>
</organism>
<dbReference type="PANTHER" id="PTHR42885">
    <property type="entry name" value="HISTIDINOL-PHOSPHATE AMINOTRANSFERASE-RELATED"/>
    <property type="match status" value="1"/>
</dbReference>